<keyword evidence="1" id="KW-0472">Membrane</keyword>
<keyword evidence="1" id="KW-0812">Transmembrane</keyword>
<accession>A0A7J7M160</accession>
<sequence>RVHIPYRNKGTQIFIYGQHIFLANSCCAPIYVLIVAVHLYMYSYHKCFKEVV</sequence>
<keyword evidence="3" id="KW-1185">Reference proteome</keyword>
<gene>
    <name evidence="2" type="ORF">GIB67_042546</name>
</gene>
<evidence type="ECO:0000256" key="1">
    <source>
        <dbReference type="SAM" id="Phobius"/>
    </source>
</evidence>
<feature type="transmembrane region" description="Helical" evidence="1">
    <location>
        <begin position="21"/>
        <end position="42"/>
    </location>
</feature>
<name>A0A7J7M160_9MAGN</name>
<dbReference type="AlphaFoldDB" id="A0A7J7M160"/>
<dbReference type="EMBL" id="JACGCM010001844">
    <property type="protein sequence ID" value="KAF6148587.1"/>
    <property type="molecule type" value="Genomic_DNA"/>
</dbReference>
<evidence type="ECO:0000313" key="2">
    <source>
        <dbReference type="EMBL" id="KAF6148587.1"/>
    </source>
</evidence>
<organism evidence="2 3">
    <name type="scientific">Kingdonia uniflora</name>
    <dbReference type="NCBI Taxonomy" id="39325"/>
    <lineage>
        <taxon>Eukaryota</taxon>
        <taxon>Viridiplantae</taxon>
        <taxon>Streptophyta</taxon>
        <taxon>Embryophyta</taxon>
        <taxon>Tracheophyta</taxon>
        <taxon>Spermatophyta</taxon>
        <taxon>Magnoliopsida</taxon>
        <taxon>Ranunculales</taxon>
        <taxon>Circaeasteraceae</taxon>
        <taxon>Kingdonia</taxon>
    </lineage>
</organism>
<comment type="caution">
    <text evidence="2">The sequence shown here is derived from an EMBL/GenBank/DDBJ whole genome shotgun (WGS) entry which is preliminary data.</text>
</comment>
<reference evidence="2 3" key="1">
    <citation type="journal article" date="2020" name="IScience">
        <title>Genome Sequencing of the Endangered Kingdonia uniflora (Circaeasteraceae, Ranunculales) Reveals Potential Mechanisms of Evolutionary Specialization.</title>
        <authorList>
            <person name="Sun Y."/>
            <person name="Deng T."/>
            <person name="Zhang A."/>
            <person name="Moore M.J."/>
            <person name="Landis J.B."/>
            <person name="Lin N."/>
            <person name="Zhang H."/>
            <person name="Zhang X."/>
            <person name="Huang J."/>
            <person name="Zhang X."/>
            <person name="Sun H."/>
            <person name="Wang H."/>
        </authorList>
    </citation>
    <scope>NUCLEOTIDE SEQUENCE [LARGE SCALE GENOMIC DNA]</scope>
    <source>
        <strain evidence="2">TB1705</strain>
        <tissue evidence="2">Leaf</tissue>
    </source>
</reference>
<proteinExistence type="predicted"/>
<protein>
    <submittedName>
        <fullName evidence="2">Uncharacterized protein</fullName>
    </submittedName>
</protein>
<evidence type="ECO:0000313" key="3">
    <source>
        <dbReference type="Proteomes" id="UP000541444"/>
    </source>
</evidence>
<dbReference type="Proteomes" id="UP000541444">
    <property type="component" value="Unassembled WGS sequence"/>
</dbReference>
<keyword evidence="1" id="KW-1133">Transmembrane helix</keyword>
<feature type="non-terminal residue" evidence="2">
    <location>
        <position position="1"/>
    </location>
</feature>